<dbReference type="PROSITE" id="PS51257">
    <property type="entry name" value="PROKAR_LIPOPROTEIN"/>
    <property type="match status" value="1"/>
</dbReference>
<organism evidence="3 4">
    <name type="scientific">Kitasatospora aureofaciens</name>
    <name type="common">Streptomyces aureofaciens</name>
    <dbReference type="NCBI Taxonomy" id="1894"/>
    <lineage>
        <taxon>Bacteria</taxon>
        <taxon>Bacillati</taxon>
        <taxon>Actinomycetota</taxon>
        <taxon>Actinomycetes</taxon>
        <taxon>Kitasatosporales</taxon>
        <taxon>Streptomycetaceae</taxon>
        <taxon>Kitasatospora</taxon>
    </lineage>
</organism>
<dbReference type="RefSeq" id="WP_030290869.1">
    <property type="nucleotide sequence ID" value="NZ_BMUB01000001.1"/>
</dbReference>
<dbReference type="KEGG" id="kau:B6264_22670"/>
<reference evidence="2" key="5">
    <citation type="submission" date="2020-09" db="EMBL/GenBank/DDBJ databases">
        <authorList>
            <person name="Sun Q."/>
            <person name="Ohkuma M."/>
        </authorList>
    </citation>
    <scope>NUCLEOTIDE SEQUENCE</scope>
    <source>
        <strain evidence="2">JCM 4434</strain>
    </source>
</reference>
<dbReference type="EMBL" id="JPRF03000076">
    <property type="protein sequence ID" value="OEV32924.1"/>
    <property type="molecule type" value="Genomic_DNA"/>
</dbReference>
<gene>
    <name evidence="2" type="ORF">GCM10010502_00770</name>
    <name evidence="3" type="ORF">HS99_0013650</name>
</gene>
<reference evidence="2" key="1">
    <citation type="journal article" date="2014" name="Int. J. Syst. Evol. Microbiol.">
        <title>Complete genome sequence of Corynebacterium casei LMG S-19264T (=DSM 44701T), isolated from a smear-ripened cheese.</title>
        <authorList>
            <consortium name="US DOE Joint Genome Institute (JGI-PGF)"/>
            <person name="Walter F."/>
            <person name="Albersmeier A."/>
            <person name="Kalinowski J."/>
            <person name="Ruckert C."/>
        </authorList>
    </citation>
    <scope>NUCLEOTIDE SEQUENCE</scope>
    <source>
        <strain evidence="2">JCM 4434</strain>
    </source>
</reference>
<dbReference type="EMBL" id="BMUB01000001">
    <property type="protein sequence ID" value="GGU54517.1"/>
    <property type="molecule type" value="Genomic_DNA"/>
</dbReference>
<dbReference type="OrthoDB" id="4308279at2"/>
<reference evidence="3" key="3">
    <citation type="submission" date="2016-08" db="EMBL/GenBank/DDBJ databases">
        <title>Sequencing, Assembly and Comparative Genomics of S. aureofaciens ATCC 10762.</title>
        <authorList>
            <person name="Gradnigo J.S."/>
            <person name="Johnson N."/>
            <person name="Somerville G.A."/>
        </authorList>
    </citation>
    <scope>NUCLEOTIDE SEQUENCE [LARGE SCALE GENOMIC DNA]</scope>
    <source>
        <strain evidence="3">ATCC 10762</strain>
    </source>
</reference>
<accession>A0A8H9HCM9</accession>
<evidence type="ECO:0000256" key="1">
    <source>
        <dbReference type="SAM" id="SignalP"/>
    </source>
</evidence>
<evidence type="ECO:0000313" key="2">
    <source>
        <dbReference type="EMBL" id="GGU54517.1"/>
    </source>
</evidence>
<sequence length="202" mass="21617">MRRGFGVLCSTLALLAALTAATGCEPVVDSGAFRPPVLNPEPAPSSAQWIVDLVAGLNTPPRCPKPTLPTLAVLDTDGRNRAVAFWLVDHLDVCYAAINHRGETPTTIWFSPIEDLVARTPMPADTTPGVDSYAFTAYRGRVDDIQVTGDPDHLVSPVHHLTVDLGIGDLVTFAAYHYRIPATGKPLTLTLCTPTAPCRNAH</sequence>
<accession>A0A1E7MWX9</accession>
<dbReference type="Proteomes" id="UP000610124">
    <property type="component" value="Unassembled WGS sequence"/>
</dbReference>
<proteinExistence type="predicted"/>
<dbReference type="GeneID" id="97483281"/>
<dbReference type="AlphaFoldDB" id="A0A1E7MWX9"/>
<keyword evidence="1" id="KW-0732">Signal</keyword>
<keyword evidence="4" id="KW-1185">Reference proteome</keyword>
<feature type="signal peptide" evidence="1">
    <location>
        <begin position="1"/>
        <end position="22"/>
    </location>
</feature>
<protein>
    <submittedName>
        <fullName evidence="3">Uncharacterized protein</fullName>
    </submittedName>
</protein>
<dbReference type="Proteomes" id="UP000037395">
    <property type="component" value="Unassembled WGS sequence"/>
</dbReference>
<reference evidence="4" key="4">
    <citation type="submission" date="2016-08" db="EMBL/GenBank/DDBJ databases">
        <title>Sequencing, assembly and comparative genomics of S. aureofaciens ATCC 10762.</title>
        <authorList>
            <person name="Gradnigo J.S."/>
            <person name="Johnson N."/>
            <person name="Somerville G.A."/>
        </authorList>
    </citation>
    <scope>NUCLEOTIDE SEQUENCE [LARGE SCALE GENOMIC DNA]</scope>
    <source>
        <strain evidence="4">ATCC 10762 / DSM 40127 / CCM 3239 / JCM 4008 / LMG 5968 / NBRC 12843 / NCIMB 8234 / A-377</strain>
    </source>
</reference>
<evidence type="ECO:0000313" key="3">
    <source>
        <dbReference type="EMBL" id="OEV32924.1"/>
    </source>
</evidence>
<comment type="caution">
    <text evidence="3">The sequence shown here is derived from an EMBL/GenBank/DDBJ whole genome shotgun (WGS) entry which is preliminary data.</text>
</comment>
<name>A0A1E7MWX9_KITAU</name>
<feature type="chain" id="PRO_5038216596" evidence="1">
    <location>
        <begin position="23"/>
        <end position="202"/>
    </location>
</feature>
<evidence type="ECO:0000313" key="4">
    <source>
        <dbReference type="Proteomes" id="UP000037395"/>
    </source>
</evidence>
<reference evidence="3 4" key="2">
    <citation type="submission" date="2014-07" db="EMBL/GenBank/DDBJ databases">
        <authorList>
            <person name="Zhang J.E."/>
            <person name="Yang H."/>
            <person name="Guo J."/>
            <person name="Deng Z."/>
            <person name="Luo H."/>
            <person name="Luo M."/>
            <person name="Zhao B."/>
        </authorList>
    </citation>
    <scope>NUCLEOTIDE SEQUENCE [LARGE SCALE GENOMIC DNA]</scope>
    <source>
        <strain evidence="3">ATCC 10762</strain>
        <strain evidence="4">ATCC 10762 / DSM 40127 / CCM 3239 / JCM 4008 / LMG 5968 / NBRC 12843 / NCIMB 8234 / A-377</strain>
    </source>
</reference>